<sequence length="356" mass="40629">MNIESLKRQRYSQWDDLCNKSNDAWFWHTSGGLQYQLAYAAPFEPVDRSFVVVHDGQIVGGIPLIEMSEQGTRVFGLNGQPGPNPIFAPLLGDKQKKKAQKMLFEELDGLATDHGVKRCAVSYSPLMLCASERNTLKANPLVQFGFLDTSWISQCMLLDAPLDSLKKGIRHGHQYDLKRGEKVLRTEIFDASVLTRDIYVQYENLHEKAAGRKTRSSLTFDMMENFIRDRNAFLIGAKQGENWVGFAYFYIYNKHAYLGSACNDPDASTLPIAHCIQWAAIEYMHRQQVSSYEVGWQDYGPTLLSVPSQKEIDISKFKRGFGGEPVTVFAGEKYYDKEYFLEVYTDRMNAYKQTII</sequence>
<evidence type="ECO:0000313" key="1">
    <source>
        <dbReference type="EMBL" id="PIR74183.1"/>
    </source>
</evidence>
<comment type="caution">
    <text evidence="1">The sequence shown here is derived from an EMBL/GenBank/DDBJ whole genome shotgun (WGS) entry which is preliminary data.</text>
</comment>
<accession>A0A2H0TPU6</accession>
<dbReference type="Gene3D" id="3.40.630.30">
    <property type="match status" value="1"/>
</dbReference>
<dbReference type="SUPFAM" id="SSF55729">
    <property type="entry name" value="Acyl-CoA N-acyltransferases (Nat)"/>
    <property type="match status" value="1"/>
</dbReference>
<dbReference type="Proteomes" id="UP000230154">
    <property type="component" value="Unassembled WGS sequence"/>
</dbReference>
<protein>
    <submittedName>
        <fullName evidence="1">Uncharacterized protein</fullName>
    </submittedName>
</protein>
<dbReference type="EMBL" id="PFCB01000028">
    <property type="protein sequence ID" value="PIR74183.1"/>
    <property type="molecule type" value="Genomic_DNA"/>
</dbReference>
<name>A0A2H0TPU6_9BACT</name>
<evidence type="ECO:0000313" key="2">
    <source>
        <dbReference type="Proteomes" id="UP000230154"/>
    </source>
</evidence>
<proteinExistence type="predicted"/>
<reference evidence="2" key="1">
    <citation type="submission" date="2017-09" db="EMBL/GenBank/DDBJ databases">
        <title>Depth-based differentiation of microbial function through sediment-hosted aquifers and enrichment of novel symbionts in the deep terrestrial subsurface.</title>
        <authorList>
            <person name="Probst A.J."/>
            <person name="Ladd B."/>
            <person name="Jarett J.K."/>
            <person name="Geller-Mcgrath D.E."/>
            <person name="Sieber C.M.K."/>
            <person name="Emerson J.B."/>
            <person name="Anantharaman K."/>
            <person name="Thomas B.C."/>
            <person name="Malmstrom R."/>
            <person name="Stieglmeier M."/>
            <person name="Klingl A."/>
            <person name="Woyke T."/>
            <person name="Ryan C.M."/>
            <person name="Banfield J.F."/>
        </authorList>
    </citation>
    <scope>NUCLEOTIDE SEQUENCE [LARGE SCALE GENOMIC DNA]</scope>
</reference>
<dbReference type="InterPro" id="IPR016181">
    <property type="entry name" value="Acyl_CoA_acyltransferase"/>
</dbReference>
<gene>
    <name evidence="1" type="ORF">COU35_03945</name>
</gene>
<dbReference type="AlphaFoldDB" id="A0A2H0TPU6"/>
<organism evidence="1 2">
    <name type="scientific">Candidatus Magasanikbacteria bacterium CG10_big_fil_rev_8_21_14_0_10_47_10</name>
    <dbReference type="NCBI Taxonomy" id="1974652"/>
    <lineage>
        <taxon>Bacteria</taxon>
        <taxon>Candidatus Magasanikiibacteriota</taxon>
    </lineage>
</organism>